<evidence type="ECO:0000313" key="4">
    <source>
        <dbReference type="Proteomes" id="UP001318860"/>
    </source>
</evidence>
<name>A0ABR0WK41_REHGL</name>
<keyword evidence="2" id="KW-0812">Transmembrane</keyword>
<keyword evidence="2" id="KW-0472">Membrane</keyword>
<keyword evidence="2" id="KW-1133">Transmembrane helix</keyword>
<dbReference type="Proteomes" id="UP001318860">
    <property type="component" value="Unassembled WGS sequence"/>
</dbReference>
<reference evidence="3 4" key="1">
    <citation type="journal article" date="2021" name="Comput. Struct. Biotechnol. J.">
        <title>De novo genome assembly of the potent medicinal plant Rehmannia glutinosa using nanopore technology.</title>
        <authorList>
            <person name="Ma L."/>
            <person name="Dong C."/>
            <person name="Song C."/>
            <person name="Wang X."/>
            <person name="Zheng X."/>
            <person name="Niu Y."/>
            <person name="Chen S."/>
            <person name="Feng W."/>
        </authorList>
    </citation>
    <scope>NUCLEOTIDE SEQUENCE [LARGE SCALE GENOMIC DNA]</scope>
    <source>
        <strain evidence="3">DH-2019</strain>
    </source>
</reference>
<accession>A0ABR0WK41</accession>
<feature type="transmembrane region" description="Helical" evidence="2">
    <location>
        <begin position="128"/>
        <end position="148"/>
    </location>
</feature>
<evidence type="ECO:0000256" key="1">
    <source>
        <dbReference type="SAM" id="MobiDB-lite"/>
    </source>
</evidence>
<organism evidence="3 4">
    <name type="scientific">Rehmannia glutinosa</name>
    <name type="common">Chinese foxglove</name>
    <dbReference type="NCBI Taxonomy" id="99300"/>
    <lineage>
        <taxon>Eukaryota</taxon>
        <taxon>Viridiplantae</taxon>
        <taxon>Streptophyta</taxon>
        <taxon>Embryophyta</taxon>
        <taxon>Tracheophyta</taxon>
        <taxon>Spermatophyta</taxon>
        <taxon>Magnoliopsida</taxon>
        <taxon>eudicotyledons</taxon>
        <taxon>Gunneridae</taxon>
        <taxon>Pentapetalae</taxon>
        <taxon>asterids</taxon>
        <taxon>lamiids</taxon>
        <taxon>Lamiales</taxon>
        <taxon>Orobanchaceae</taxon>
        <taxon>Rehmannieae</taxon>
        <taxon>Rehmannia</taxon>
    </lineage>
</organism>
<keyword evidence="4" id="KW-1185">Reference proteome</keyword>
<gene>
    <name evidence="3" type="ORF">DH2020_018356</name>
</gene>
<comment type="caution">
    <text evidence="3">The sequence shown here is derived from an EMBL/GenBank/DDBJ whole genome shotgun (WGS) entry which is preliminary data.</text>
</comment>
<dbReference type="EMBL" id="JABTTQ020000010">
    <property type="protein sequence ID" value="KAK6147444.1"/>
    <property type="molecule type" value="Genomic_DNA"/>
</dbReference>
<feature type="region of interest" description="Disordered" evidence="1">
    <location>
        <begin position="65"/>
        <end position="88"/>
    </location>
</feature>
<protein>
    <submittedName>
        <fullName evidence="3">Uncharacterized protein</fullName>
    </submittedName>
</protein>
<evidence type="ECO:0000313" key="3">
    <source>
        <dbReference type="EMBL" id="KAK6147444.1"/>
    </source>
</evidence>
<proteinExistence type="predicted"/>
<evidence type="ECO:0000256" key="2">
    <source>
        <dbReference type="SAM" id="Phobius"/>
    </source>
</evidence>
<sequence length="210" mass="23452">MRAPLYRRKALHKSGALISVVDEERDLWMRCIKREDVPSIGVMMTIARISKRREKTTWDLRPQRDGLRHQRHAPAAISGRGRRDAPWKARDTVPARVDSAAAGSAWSHGPGGVPGRAAGAGRRWERRWALIASGPVVIMAATFMNATFDRLPLDDDDDEIIGGQQYQSNRQRHHNIDVPDVYGITQNLLTNGNLPFEGCTWAPGRAQSKS</sequence>